<dbReference type="OrthoDB" id="3518308at2759"/>
<evidence type="ECO:0000313" key="3">
    <source>
        <dbReference type="Proteomes" id="UP000235371"/>
    </source>
</evidence>
<dbReference type="InParanoid" id="A0A2J6SWN5"/>
<sequence>MDLPRKPSTEEETDSYEIKELFIEACVREWLPEYFSEVVSPNNLQAMSMLDSSALENLEAGTPLYSGSDLFASLRHEMSSVARENWLRQHLRTHLQDQDFQNKVGARFDKDLRDAGIPHLMGVGRKMVDKARALAKYRLKRNISPIHLTSQPMVPENTKAFKVTLKTLVGGHGGLLQETILYFNYGTSFPVFRTMLRDATKLSTIPPIDLDEKSSAKSQTSSSAGSDTASQSSSKHLGGRIQQRDIDLESELSSLRHCPSTVGTMERSYGSSSALYSQSSQSGPNPQPNLRFSARGYTMADGPWLYRFCCQPPRDVGTAYAEIKDEQSYLKMMDDIKKVSRDDPGSKYTVLMIHTMDRKAHLQWREKERQDEKADEEFRGNCLRDLASAIDKGDVADGQVLIDLDEHNSDVGESYMEWLSKDIARQKREQEIARQKRVEEIAGQKREENVARLRRERKIL</sequence>
<name>A0A2J6SWN5_9HELO</name>
<dbReference type="AlphaFoldDB" id="A0A2J6SWN5"/>
<feature type="compositionally biased region" description="Low complexity" evidence="1">
    <location>
        <begin position="216"/>
        <end position="235"/>
    </location>
</feature>
<feature type="region of interest" description="Disordered" evidence="1">
    <location>
        <begin position="257"/>
        <end position="294"/>
    </location>
</feature>
<protein>
    <submittedName>
        <fullName evidence="2">Uncharacterized protein</fullName>
    </submittedName>
</protein>
<feature type="compositionally biased region" description="Low complexity" evidence="1">
    <location>
        <begin position="268"/>
        <end position="284"/>
    </location>
</feature>
<reference evidence="2 3" key="1">
    <citation type="submission" date="2016-04" db="EMBL/GenBank/DDBJ databases">
        <title>A degradative enzymes factory behind the ericoid mycorrhizal symbiosis.</title>
        <authorList>
            <consortium name="DOE Joint Genome Institute"/>
            <person name="Martino E."/>
            <person name="Morin E."/>
            <person name="Grelet G."/>
            <person name="Kuo A."/>
            <person name="Kohler A."/>
            <person name="Daghino S."/>
            <person name="Barry K."/>
            <person name="Choi C."/>
            <person name="Cichocki N."/>
            <person name="Clum A."/>
            <person name="Copeland A."/>
            <person name="Hainaut M."/>
            <person name="Haridas S."/>
            <person name="Labutti K."/>
            <person name="Lindquist E."/>
            <person name="Lipzen A."/>
            <person name="Khouja H.-R."/>
            <person name="Murat C."/>
            <person name="Ohm R."/>
            <person name="Olson A."/>
            <person name="Spatafora J."/>
            <person name="Veneault-Fourrey C."/>
            <person name="Henrissat B."/>
            <person name="Grigoriev I."/>
            <person name="Martin F."/>
            <person name="Perotto S."/>
        </authorList>
    </citation>
    <scope>NUCLEOTIDE SEQUENCE [LARGE SCALE GENOMIC DNA]</scope>
    <source>
        <strain evidence="2 3">E</strain>
    </source>
</reference>
<keyword evidence="3" id="KW-1185">Reference proteome</keyword>
<dbReference type="GeneID" id="36589246"/>
<gene>
    <name evidence="2" type="ORF">K444DRAFT_617654</name>
</gene>
<organism evidence="2 3">
    <name type="scientific">Hyaloscypha bicolor E</name>
    <dbReference type="NCBI Taxonomy" id="1095630"/>
    <lineage>
        <taxon>Eukaryota</taxon>
        <taxon>Fungi</taxon>
        <taxon>Dikarya</taxon>
        <taxon>Ascomycota</taxon>
        <taxon>Pezizomycotina</taxon>
        <taxon>Leotiomycetes</taxon>
        <taxon>Helotiales</taxon>
        <taxon>Hyaloscyphaceae</taxon>
        <taxon>Hyaloscypha</taxon>
        <taxon>Hyaloscypha bicolor</taxon>
    </lineage>
</organism>
<feature type="region of interest" description="Disordered" evidence="1">
    <location>
        <begin position="209"/>
        <end position="241"/>
    </location>
</feature>
<accession>A0A2J6SWN5</accession>
<proteinExistence type="predicted"/>
<dbReference type="EMBL" id="KZ613856">
    <property type="protein sequence ID" value="PMD55188.1"/>
    <property type="molecule type" value="Genomic_DNA"/>
</dbReference>
<dbReference type="RefSeq" id="XP_024732092.1">
    <property type="nucleotide sequence ID" value="XM_024881169.1"/>
</dbReference>
<evidence type="ECO:0000256" key="1">
    <source>
        <dbReference type="SAM" id="MobiDB-lite"/>
    </source>
</evidence>
<dbReference type="Proteomes" id="UP000235371">
    <property type="component" value="Unassembled WGS sequence"/>
</dbReference>
<evidence type="ECO:0000313" key="2">
    <source>
        <dbReference type="EMBL" id="PMD55188.1"/>
    </source>
</evidence>